<organism evidence="1 2">
    <name type="scientific">Diploptera punctata</name>
    <name type="common">Pacific beetle cockroach</name>
    <dbReference type="NCBI Taxonomy" id="6984"/>
    <lineage>
        <taxon>Eukaryota</taxon>
        <taxon>Metazoa</taxon>
        <taxon>Ecdysozoa</taxon>
        <taxon>Arthropoda</taxon>
        <taxon>Hexapoda</taxon>
        <taxon>Insecta</taxon>
        <taxon>Pterygota</taxon>
        <taxon>Neoptera</taxon>
        <taxon>Polyneoptera</taxon>
        <taxon>Dictyoptera</taxon>
        <taxon>Blattodea</taxon>
        <taxon>Blaberoidea</taxon>
        <taxon>Blaberidae</taxon>
        <taxon>Diplopterinae</taxon>
        <taxon>Diploptera</taxon>
    </lineage>
</organism>
<reference evidence="1" key="2">
    <citation type="submission" date="2023-05" db="EMBL/GenBank/DDBJ databases">
        <authorList>
            <person name="Fouks B."/>
        </authorList>
    </citation>
    <scope>NUCLEOTIDE SEQUENCE</scope>
    <source>
        <strain evidence="1">Stay&amp;Tobe</strain>
        <tissue evidence="1">Testes</tissue>
    </source>
</reference>
<name>A0AAD8AEK6_DIPPU</name>
<dbReference type="Proteomes" id="UP001233999">
    <property type="component" value="Unassembled WGS sequence"/>
</dbReference>
<keyword evidence="2" id="KW-1185">Reference proteome</keyword>
<accession>A0AAD8AEK6</accession>
<comment type="caution">
    <text evidence="1">The sequence shown here is derived from an EMBL/GenBank/DDBJ whole genome shotgun (WGS) entry which is preliminary data.</text>
</comment>
<proteinExistence type="predicted"/>
<sequence>MATFSATFTSLLAVTQQEVPFTTFEELLGDGTYNLGMLKGSAQLNYFDNSKDIIMQRIYTRLISPHKDNLPATELAGLHRVCDNKHFAYMCGLITLNKVKHVLKCDVAAINKAFIPVTLAMIINKKSHYKKAFSYR</sequence>
<dbReference type="Gene3D" id="3.40.190.10">
    <property type="entry name" value="Periplasmic binding protein-like II"/>
    <property type="match status" value="1"/>
</dbReference>
<reference evidence="1" key="1">
    <citation type="journal article" date="2023" name="IScience">
        <title>Live-bearing cockroach genome reveals convergent evolutionary mechanisms linked to viviparity in insects and beyond.</title>
        <authorList>
            <person name="Fouks B."/>
            <person name="Harrison M.C."/>
            <person name="Mikhailova A.A."/>
            <person name="Marchal E."/>
            <person name="English S."/>
            <person name="Carruthers M."/>
            <person name="Jennings E.C."/>
            <person name="Chiamaka E.L."/>
            <person name="Frigard R.A."/>
            <person name="Pippel M."/>
            <person name="Attardo G.M."/>
            <person name="Benoit J.B."/>
            <person name="Bornberg-Bauer E."/>
            <person name="Tobe S.S."/>
        </authorList>
    </citation>
    <scope>NUCLEOTIDE SEQUENCE</scope>
    <source>
        <strain evidence="1">Stay&amp;Tobe</strain>
    </source>
</reference>
<evidence type="ECO:0000313" key="1">
    <source>
        <dbReference type="EMBL" id="KAJ9597576.1"/>
    </source>
</evidence>
<dbReference type="AlphaFoldDB" id="A0AAD8AEK6"/>
<evidence type="ECO:0000313" key="2">
    <source>
        <dbReference type="Proteomes" id="UP001233999"/>
    </source>
</evidence>
<dbReference type="EMBL" id="JASPKZ010001600">
    <property type="protein sequence ID" value="KAJ9597576.1"/>
    <property type="molecule type" value="Genomic_DNA"/>
</dbReference>
<dbReference type="SUPFAM" id="SSF53850">
    <property type="entry name" value="Periplasmic binding protein-like II"/>
    <property type="match status" value="1"/>
</dbReference>
<gene>
    <name evidence="1" type="ORF">L9F63_011577</name>
</gene>
<protein>
    <submittedName>
        <fullName evidence="1">Uncharacterized protein</fullName>
    </submittedName>
</protein>